<dbReference type="AlphaFoldDB" id="A0A2T8F6R6"/>
<feature type="compositionally biased region" description="Basic and acidic residues" evidence="1">
    <location>
        <begin position="378"/>
        <end position="387"/>
    </location>
</feature>
<keyword evidence="4" id="KW-1185">Reference proteome</keyword>
<dbReference type="Pfam" id="PF07995">
    <property type="entry name" value="GSDH"/>
    <property type="match status" value="1"/>
</dbReference>
<accession>A0A2T8F6R6</accession>
<reference evidence="3 4" key="1">
    <citation type="submission" date="2018-04" db="EMBL/GenBank/DDBJ databases">
        <title>Genome of Nocardioides gansuensis WSJ-1.</title>
        <authorList>
            <person name="Wu S."/>
            <person name="Wang G."/>
        </authorList>
    </citation>
    <scope>NUCLEOTIDE SEQUENCE [LARGE SCALE GENOMIC DNA]</scope>
    <source>
        <strain evidence="3 4">WSJ-1</strain>
    </source>
</reference>
<feature type="domain" description="Glucose/Sorbosone dehydrogenase" evidence="2">
    <location>
        <begin position="81"/>
        <end position="372"/>
    </location>
</feature>
<evidence type="ECO:0000256" key="1">
    <source>
        <dbReference type="SAM" id="MobiDB-lite"/>
    </source>
</evidence>
<dbReference type="InterPro" id="IPR012938">
    <property type="entry name" value="Glc/Sorbosone_DH"/>
</dbReference>
<dbReference type="RefSeq" id="WP_116573685.1">
    <property type="nucleotide sequence ID" value="NZ_QDGZ01000008.1"/>
</dbReference>
<dbReference type="OrthoDB" id="9770043at2"/>
<dbReference type="InterPro" id="IPR011042">
    <property type="entry name" value="6-blade_b-propeller_TolB-like"/>
</dbReference>
<gene>
    <name evidence="3" type="ORF">DDE18_18110</name>
</gene>
<feature type="region of interest" description="Disordered" evidence="1">
    <location>
        <begin position="36"/>
        <end position="72"/>
    </location>
</feature>
<dbReference type="PROSITE" id="PS51257">
    <property type="entry name" value="PROKAR_LIPOPROTEIN"/>
    <property type="match status" value="1"/>
</dbReference>
<organism evidence="3 4">
    <name type="scientific">Nocardioides gansuensis</name>
    <dbReference type="NCBI Taxonomy" id="2138300"/>
    <lineage>
        <taxon>Bacteria</taxon>
        <taxon>Bacillati</taxon>
        <taxon>Actinomycetota</taxon>
        <taxon>Actinomycetes</taxon>
        <taxon>Propionibacteriales</taxon>
        <taxon>Nocardioidaceae</taxon>
        <taxon>Nocardioides</taxon>
    </lineage>
</organism>
<feature type="region of interest" description="Disordered" evidence="1">
    <location>
        <begin position="367"/>
        <end position="387"/>
    </location>
</feature>
<dbReference type="PANTHER" id="PTHR19328">
    <property type="entry name" value="HEDGEHOG-INTERACTING PROTEIN"/>
    <property type="match status" value="1"/>
</dbReference>
<evidence type="ECO:0000259" key="2">
    <source>
        <dbReference type="Pfam" id="PF07995"/>
    </source>
</evidence>
<protein>
    <submittedName>
        <fullName evidence="3">Glucose sorbosone dehydrogenase</fullName>
    </submittedName>
</protein>
<dbReference type="PANTHER" id="PTHR19328:SF13">
    <property type="entry name" value="HIPL1 PROTEIN"/>
    <property type="match status" value="1"/>
</dbReference>
<dbReference type="SUPFAM" id="SSF50952">
    <property type="entry name" value="Soluble quinoprotein glucose dehydrogenase"/>
    <property type="match status" value="1"/>
</dbReference>
<feature type="compositionally biased region" description="Low complexity" evidence="1">
    <location>
        <begin position="47"/>
        <end position="63"/>
    </location>
</feature>
<dbReference type="Gene3D" id="2.120.10.30">
    <property type="entry name" value="TolB, C-terminal domain"/>
    <property type="match status" value="1"/>
</dbReference>
<name>A0A2T8F6R6_9ACTN</name>
<proteinExistence type="predicted"/>
<dbReference type="Proteomes" id="UP000246018">
    <property type="component" value="Unassembled WGS sequence"/>
</dbReference>
<dbReference type="InterPro" id="IPR011041">
    <property type="entry name" value="Quinoprot_gluc/sorb_DH_b-prop"/>
</dbReference>
<evidence type="ECO:0000313" key="4">
    <source>
        <dbReference type="Proteomes" id="UP000246018"/>
    </source>
</evidence>
<comment type="caution">
    <text evidence="3">The sequence shown here is derived from an EMBL/GenBank/DDBJ whole genome shotgun (WGS) entry which is preliminary data.</text>
</comment>
<sequence>MRALRLVERVRLVERSRDLTLALAVALLLSACQDEAPDPEMPSFTQPTDATPSTPTDSPTSREPSPDRSPRVLGTVATDLRVPWGVAFLPDGTALVTERDTRRVFHLDGTGGGDQVGVVEQAAPEGEAGLLGIAVSPDYDSDQQVFLYATTAEDNRVLRAPYEDGRLGEPEPILTGIPKGFIHDGGRLAFGPDGFLYVSTGETGDEGLAQDRESLAGKILRITTDGDPAPGNPFGTPVWSWGHRNVQGLAFDDAGRLWASEFGAQSFDELNLIEPGANYGWPEVEGKGGEPDFVDPLVTWPTSEASPSGLAWTEGHLWLGALMGERLWRVDVAGRRASNPTPFFVGRYGRLRSVVAAPDGTLWVSTSNHDGRGQPAEGDDRILRIQP</sequence>
<dbReference type="EMBL" id="QDGZ01000008">
    <property type="protein sequence ID" value="PVG81403.1"/>
    <property type="molecule type" value="Genomic_DNA"/>
</dbReference>
<evidence type="ECO:0000313" key="3">
    <source>
        <dbReference type="EMBL" id="PVG81403.1"/>
    </source>
</evidence>